<sequence>MAPWSLSSQSTPQQQQEQQQEAPTPTPTPTSSSPTVRSSPSSSQPPKPSSTDLRRLEMKDDQYKEMPSSTELWQIATKSLQTGMVTGGVGLLAGAGTGIMRSAPPTLFALFAGFQWFTLGSTYMASRGLLHHAWGGEENMSSSDLVRASGVAGGVSGMVGGMIRGPKNILPGMLFFGTLGAGSSYISQLSRGNDSKPKTSWLDSKWSPMQRLSDKDYMDKIEEKILRLDAEIAIIDDNIASLKESSQSSATSTEATTSK</sequence>
<evidence type="ECO:0000313" key="1">
    <source>
        <dbReference type="EMBL" id="KAJ2983389.1"/>
    </source>
</evidence>
<proteinExistence type="predicted"/>
<evidence type="ECO:0000313" key="2">
    <source>
        <dbReference type="Proteomes" id="UP001143856"/>
    </source>
</evidence>
<accession>A0ACC1NWY3</accession>
<protein>
    <submittedName>
        <fullName evidence="1">Uncharacterized protein</fullName>
    </submittedName>
</protein>
<name>A0ACC1NWY3_9PEZI</name>
<organism evidence="1 2">
    <name type="scientific">Xylaria curta</name>
    <dbReference type="NCBI Taxonomy" id="42375"/>
    <lineage>
        <taxon>Eukaryota</taxon>
        <taxon>Fungi</taxon>
        <taxon>Dikarya</taxon>
        <taxon>Ascomycota</taxon>
        <taxon>Pezizomycotina</taxon>
        <taxon>Sordariomycetes</taxon>
        <taxon>Xylariomycetidae</taxon>
        <taxon>Xylariales</taxon>
        <taxon>Xylariaceae</taxon>
        <taxon>Xylaria</taxon>
    </lineage>
</organism>
<comment type="caution">
    <text evidence="1">The sequence shown here is derived from an EMBL/GenBank/DDBJ whole genome shotgun (WGS) entry which is preliminary data.</text>
</comment>
<dbReference type="Proteomes" id="UP001143856">
    <property type="component" value="Unassembled WGS sequence"/>
</dbReference>
<dbReference type="EMBL" id="JAPDGR010001378">
    <property type="protein sequence ID" value="KAJ2983389.1"/>
    <property type="molecule type" value="Genomic_DNA"/>
</dbReference>
<gene>
    <name evidence="1" type="ORF">NUW58_g6256</name>
</gene>
<reference evidence="1" key="1">
    <citation type="submission" date="2022-10" db="EMBL/GenBank/DDBJ databases">
        <title>Genome Sequence of Xylaria curta.</title>
        <authorList>
            <person name="Buettner E."/>
        </authorList>
    </citation>
    <scope>NUCLEOTIDE SEQUENCE</scope>
    <source>
        <strain evidence="1">Babe10</strain>
    </source>
</reference>
<keyword evidence="2" id="KW-1185">Reference proteome</keyword>